<accession>A0ABY6Q681</accession>
<feature type="signal peptide" evidence="1">
    <location>
        <begin position="1"/>
        <end position="17"/>
    </location>
</feature>
<keyword evidence="1" id="KW-0732">Signal</keyword>
<organism evidence="2 3">
    <name type="scientific">Candidatus Paraluminiphilus aquimaris</name>
    <dbReference type="NCBI Taxonomy" id="2518994"/>
    <lineage>
        <taxon>Bacteria</taxon>
        <taxon>Pseudomonadati</taxon>
        <taxon>Pseudomonadota</taxon>
        <taxon>Gammaproteobacteria</taxon>
        <taxon>Cellvibrionales</taxon>
        <taxon>Halieaceae</taxon>
        <taxon>Candidatus Paraluminiphilus</taxon>
    </lineage>
</organism>
<gene>
    <name evidence="2" type="ORF">E0F26_06575</name>
</gene>
<protein>
    <recommendedName>
        <fullName evidence="4">DUF4440 domain-containing protein</fullName>
    </recommendedName>
</protein>
<dbReference type="EMBL" id="CP036501">
    <property type="protein sequence ID" value="UZP74423.1"/>
    <property type="molecule type" value="Genomic_DNA"/>
</dbReference>
<dbReference type="Proteomes" id="UP001317963">
    <property type="component" value="Chromosome"/>
</dbReference>
<proteinExistence type="predicted"/>
<evidence type="ECO:0000256" key="1">
    <source>
        <dbReference type="SAM" id="SignalP"/>
    </source>
</evidence>
<name>A0ABY6Q681_9GAMM</name>
<evidence type="ECO:0000313" key="2">
    <source>
        <dbReference type="EMBL" id="UZP74423.1"/>
    </source>
</evidence>
<evidence type="ECO:0000313" key="3">
    <source>
        <dbReference type="Proteomes" id="UP001317963"/>
    </source>
</evidence>
<sequence>MKRLAICFLFIASPLFADEGLSPQQVVENYFEFFNNEDRASLNSSSGEPFVFIIGGKPTAYPKYGDAVDFDGMKASGWSYSRIHKNELVYQDDISAMVDINFSRYNDDDEVISTTDVVYLLVMRDGVWKVKGGFVNGSLTLGRD</sequence>
<dbReference type="RefSeq" id="WP_279240867.1">
    <property type="nucleotide sequence ID" value="NZ_CP036501.1"/>
</dbReference>
<feature type="chain" id="PRO_5046172537" description="DUF4440 domain-containing protein" evidence="1">
    <location>
        <begin position="18"/>
        <end position="144"/>
    </location>
</feature>
<keyword evidence="3" id="KW-1185">Reference proteome</keyword>
<evidence type="ECO:0008006" key="4">
    <source>
        <dbReference type="Google" id="ProtNLM"/>
    </source>
</evidence>
<reference evidence="2 3" key="1">
    <citation type="submission" date="2019-02" db="EMBL/GenBank/DDBJ databases">
        <title>Halieaceae_genomes.</title>
        <authorList>
            <person name="Li S.-H."/>
        </authorList>
    </citation>
    <scope>NUCLEOTIDE SEQUENCE [LARGE SCALE GENOMIC DNA]</scope>
    <source>
        <strain evidence="2 3">JH123</strain>
    </source>
</reference>